<feature type="signal peptide" evidence="12">
    <location>
        <begin position="1"/>
        <end position="21"/>
    </location>
</feature>
<keyword evidence="10" id="KW-0998">Cell outer membrane</keyword>
<dbReference type="SUPFAM" id="SSF103515">
    <property type="entry name" value="Autotransporter"/>
    <property type="match status" value="1"/>
</dbReference>
<dbReference type="InterPro" id="IPR005546">
    <property type="entry name" value="Autotransporte_beta"/>
</dbReference>
<feature type="region of interest" description="Disordered" evidence="11">
    <location>
        <begin position="71"/>
        <end position="101"/>
    </location>
</feature>
<comment type="subcellular location">
    <subcellularLocation>
        <location evidence="2">Cell outer membrane</location>
        <topology evidence="2">Peripheral membrane protein</topology>
        <orientation evidence="2">Extracellular side</orientation>
    </subcellularLocation>
    <subcellularLocation>
        <location evidence="1">Secreted</location>
        <location evidence="1">Cell wall</location>
    </subcellularLocation>
</comment>
<dbReference type="InterPro" id="IPR003368">
    <property type="entry name" value="POMP_repeat"/>
</dbReference>
<feature type="compositionally biased region" description="Low complexity" evidence="11">
    <location>
        <begin position="30"/>
        <end position="44"/>
    </location>
</feature>
<keyword evidence="4" id="KW-1134">Transmembrane beta strand</keyword>
<feature type="region of interest" description="Disordered" evidence="11">
    <location>
        <begin position="1283"/>
        <end position="1320"/>
    </location>
</feature>
<evidence type="ECO:0000256" key="2">
    <source>
        <dbReference type="ARBA" id="ARBA00004416"/>
    </source>
</evidence>
<comment type="similarity">
    <text evidence="3">Belongs to the PMP outer membrane protein family.</text>
</comment>
<proteinExistence type="inferred from homology"/>
<keyword evidence="9" id="KW-0472">Membrane</keyword>
<dbReference type="Proteomes" id="UP000258476">
    <property type="component" value="Chromosome"/>
</dbReference>
<evidence type="ECO:0000256" key="11">
    <source>
        <dbReference type="SAM" id="MobiDB-lite"/>
    </source>
</evidence>
<feature type="compositionally biased region" description="Pro residues" evidence="11">
    <location>
        <begin position="75"/>
        <end position="89"/>
    </location>
</feature>
<evidence type="ECO:0000259" key="13">
    <source>
        <dbReference type="PROSITE" id="PS51208"/>
    </source>
</evidence>
<evidence type="ECO:0000256" key="6">
    <source>
        <dbReference type="ARBA" id="ARBA00022525"/>
    </source>
</evidence>
<evidence type="ECO:0000256" key="3">
    <source>
        <dbReference type="ARBA" id="ARBA00007542"/>
    </source>
</evidence>
<dbReference type="Gene3D" id="2.40.128.130">
    <property type="entry name" value="Autotransporter beta-domain"/>
    <property type="match status" value="1"/>
</dbReference>
<keyword evidence="8 12" id="KW-0732">Signal</keyword>
<dbReference type="NCBIfam" id="TIGR01376">
    <property type="entry name" value="POMP_repeat"/>
    <property type="match status" value="6"/>
</dbReference>
<dbReference type="EMBL" id="LS992154">
    <property type="protein sequence ID" value="SYX08696.1"/>
    <property type="molecule type" value="Genomic_DNA"/>
</dbReference>
<dbReference type="SMART" id="SM00869">
    <property type="entry name" value="Autotransporter"/>
    <property type="match status" value="1"/>
</dbReference>
<accession>A0A3B0PUX3</accession>
<dbReference type="PROSITE" id="PS51208">
    <property type="entry name" value="AUTOTRANSPORTER"/>
    <property type="match status" value="1"/>
</dbReference>
<evidence type="ECO:0000256" key="9">
    <source>
        <dbReference type="ARBA" id="ARBA00023136"/>
    </source>
</evidence>
<dbReference type="InterPro" id="IPR011427">
    <property type="entry name" value="Polymorphic_membr_middle"/>
</dbReference>
<keyword evidence="15" id="KW-1185">Reference proteome</keyword>
<evidence type="ECO:0000256" key="5">
    <source>
        <dbReference type="ARBA" id="ARBA00022512"/>
    </source>
</evidence>
<evidence type="ECO:0000313" key="14">
    <source>
        <dbReference type="EMBL" id="SYX08696.1"/>
    </source>
</evidence>
<dbReference type="GO" id="GO:0009279">
    <property type="term" value="C:cell outer membrane"/>
    <property type="evidence" value="ECO:0007669"/>
    <property type="project" value="UniProtKB-SubCell"/>
</dbReference>
<sequence>MKWLSATAVFAAVLPSITVFGEPLSKELNSSYRGSGSSISDSHSNNFTQETQDESGITYIISGNVSFTTFTNIPDPKPNPAAQPDPAPNPSDSGPSVSSTLQPITGQARTIAQPREQLYLSILQNLNSSAFAHVSRLQQGNFDLSDFTSEKSHPLSFPLAATSVTPADKSTSNPDPKGGGAFYNDKAGPLSFITHVGNPGSISCSLIKMTGKGGAIYSKGPISFDGLENVTFKDNVSQEAGGALFTDSTLTIRNILNSIEFTNNAARVPVPPEPPTTPPTVPGTGGVVAPNGSYATYPLPKYISQTGSTNTGSQTPTLPTYTTETAGNGGAAFAKGAIVISTYKDMTFRGNSAEFPPSIEAGKKANSTPPPPEPVIKGSGGAIFGLDTITISDGSEDTLFILNTATGAGGAIYGDKTISISKVANLKFQSNSADTLGGAIYSKGNLTIQDSSTLTQFNGNNGKTGGGGIYCLGDVTLTNLSQAHFGANKAGNYDLTINVPGKNSASSSQPPPPPLAKGGGIYVEKNLSVSKIASTLEFLNNQATDHGGGAYVKGTLTFENSHRIQFTTNTSKKSGGGLYCESDVTFTNLTGKTLFQGNVATEEGGGICLAANKSLTLSNLESFCLINNTTTKSGGGANIPKELIFTFPNPNPVSSLTTPPAVVPVFGSAIITGNQATEHGGGVYTTKASFTSLELIDIGQNSAKNGAGLCTQTLTSAGTVVSAGQSAPEDLDFKVDYVITTNVTKNAAVDNGGGVYGKKGKISRLDHLNITGNSAGKLGGGLYFTEALNLENIQISKISENTAKESGGAIYAKALTCNNLNTELTVSNNKAETTSTTTATASVPTAITGGALYAETLTLKNLQGNCTFSGNQAIDNNAVIGTNNPPADPDIQGGAIYAKTAFNLQNSTGNLTFSGNSAITKRAATTGQIAGGAIYAPTVTITNCSQAINFVNNSALCTPAEPPSGAITITPKETFGGAIAGTTSVTFTGNQTLFFKGNSADIGSAIGCKNGTVTFTDSLYCSFEENIAKNRGTIYAATLSIPKGYINFSNNSSANDGSAIYFTKKADITAASSILFLNNKVTLAQTPAGQGSAQVKNLGAAIYGAPASDDAILNLTALGGSITFKNNQCLPTGTNTATSFCSITGKVQLTLNAAENQSINFYDAVNITTSKTSNYNTLDINKKPTNGTSPNYTGTILFSGELHEHRSFIPQKTVLHNGTLVLSKNAELNVISFDQKAGSLLVMGPGSVLSTRKPTAGGTTGGIAINNLTIDFSEILAENGKATPPSLQLSVEPTRAAGGPRSHRSENNSLPQANKTPPDVNQEKIYLTGTLTLIDPSGAFYQNPYLGEDREIELLKLPTASSKVDISDLTLAGDTNPQKGYIGTWTLGATGQNGKLQASWKFKEYRRWVYIPRDNYFYVNSILGSQNSLISVKQGIINNMLNNARFDDAAYNNLWLCGIGSFLQKEQGEEARSFSYHSRGYSLAIDAKPRPEFILGASFSQVFGHAKSEKSIENYKHKGSDHSFQGTLYAGRAFYLPHRQTKAPRPILLQGVMTYGYMKHDTTTYYPSIQERNLGNWEDLGWLFDVRMIIDLKEPSNNSTTRFSFYSEAEYTGVRQKQFTELDYDPRTFDSFAYRNLATPLGFVFEGALIQYGILMYNKLSFAYVPVIYRNKPQCTYRVDSTGQTGEVSGVIPTRNTGRIEYSSQIYLGPYWTLYGTYTIDAGMSSLVQMANCGARMIF</sequence>
<name>A0A3B0PUX3_9CHLA</name>
<evidence type="ECO:0000256" key="7">
    <source>
        <dbReference type="ARBA" id="ARBA00022692"/>
    </source>
</evidence>
<dbReference type="PANTHER" id="PTHR11319:SF35">
    <property type="entry name" value="OUTER MEMBRANE PROTEIN PMPC-RELATED"/>
    <property type="match status" value="1"/>
</dbReference>
<dbReference type="Pfam" id="PF03797">
    <property type="entry name" value="Autotransporter"/>
    <property type="match status" value="1"/>
</dbReference>
<protein>
    <submittedName>
        <fullName evidence="14">Polymorphic membrane protein F,chlamydial polymorphic outer membrane protein repeat,Chlamydia polymorphic membrane protein middle domain</fullName>
    </submittedName>
</protein>
<keyword evidence="5" id="KW-0134">Cell wall</keyword>
<evidence type="ECO:0000256" key="10">
    <source>
        <dbReference type="ARBA" id="ARBA00023237"/>
    </source>
</evidence>
<evidence type="ECO:0000313" key="15">
    <source>
        <dbReference type="Proteomes" id="UP000258476"/>
    </source>
</evidence>
<feature type="domain" description="Autotransporter" evidence="13">
    <location>
        <begin position="1447"/>
        <end position="1739"/>
    </location>
</feature>
<feature type="region of interest" description="Disordered" evidence="11">
    <location>
        <begin position="30"/>
        <end position="50"/>
    </location>
</feature>
<keyword evidence="6" id="KW-0964">Secreted</keyword>
<dbReference type="InterPro" id="IPR036709">
    <property type="entry name" value="Autotransporte_beta_dom_sf"/>
</dbReference>
<dbReference type="Pfam" id="PF02415">
    <property type="entry name" value="Chlam_PMP"/>
    <property type="match status" value="6"/>
</dbReference>
<evidence type="ECO:0000256" key="1">
    <source>
        <dbReference type="ARBA" id="ARBA00004191"/>
    </source>
</evidence>
<dbReference type="RefSeq" id="WP_117273889.1">
    <property type="nucleotide sequence ID" value="NZ_LS992154.1"/>
</dbReference>
<evidence type="ECO:0000256" key="8">
    <source>
        <dbReference type="ARBA" id="ARBA00022729"/>
    </source>
</evidence>
<dbReference type="PANTHER" id="PTHR11319">
    <property type="entry name" value="G PROTEIN-COUPLED RECEPTOR-RELATED"/>
    <property type="match status" value="1"/>
</dbReference>
<dbReference type="KEGG" id="chla:C834K_0221"/>
<gene>
    <name evidence="14" type="primary">pmpF_1</name>
    <name evidence="14" type="ORF">C834K_0221</name>
</gene>
<evidence type="ECO:0000256" key="12">
    <source>
        <dbReference type="SAM" id="SignalP"/>
    </source>
</evidence>
<dbReference type="Pfam" id="PF07548">
    <property type="entry name" value="ChlamPMP_M"/>
    <property type="match status" value="1"/>
</dbReference>
<keyword evidence="7" id="KW-0812">Transmembrane</keyword>
<reference evidence="15" key="1">
    <citation type="submission" date="2017-11" db="EMBL/GenBank/DDBJ databases">
        <authorList>
            <person name="Seth-Smith MB H."/>
        </authorList>
    </citation>
    <scope>NUCLEOTIDE SEQUENCE [LARGE SCALE GENOMIC DNA]</scope>
</reference>
<feature type="chain" id="PRO_5017367060" evidence="12">
    <location>
        <begin position="22"/>
        <end position="1739"/>
    </location>
</feature>
<organism evidence="14 15">
    <name type="scientific">Chlamydia poikilotherma</name>
    <dbReference type="NCBI Taxonomy" id="1967783"/>
    <lineage>
        <taxon>Bacteria</taxon>
        <taxon>Pseudomonadati</taxon>
        <taxon>Chlamydiota</taxon>
        <taxon>Chlamydiia</taxon>
        <taxon>Chlamydiales</taxon>
        <taxon>Chlamydiaceae</taxon>
        <taxon>Chlamydia/Chlamydophila group</taxon>
        <taxon>Chlamydia</taxon>
    </lineage>
</organism>
<dbReference type="OrthoDB" id="16561at2"/>
<evidence type="ECO:0000256" key="4">
    <source>
        <dbReference type="ARBA" id="ARBA00022452"/>
    </source>
</evidence>